<dbReference type="Proteomes" id="UP000823736">
    <property type="component" value="Unassembled WGS sequence"/>
</dbReference>
<organism evidence="3 4">
    <name type="scientific">Halolamina salifodinae</name>
    <dbReference type="NCBI Taxonomy" id="1202767"/>
    <lineage>
        <taxon>Archaea</taxon>
        <taxon>Methanobacteriati</taxon>
        <taxon>Methanobacteriota</taxon>
        <taxon>Stenosarchaea group</taxon>
        <taxon>Halobacteria</taxon>
        <taxon>Halobacteriales</taxon>
        <taxon>Haloferacaceae</taxon>
    </lineage>
</organism>
<protein>
    <recommendedName>
        <fullName evidence="2">DUF7552 domain-containing protein</fullName>
    </recommendedName>
</protein>
<evidence type="ECO:0000256" key="1">
    <source>
        <dbReference type="SAM" id="MobiDB-lite"/>
    </source>
</evidence>
<keyword evidence="4" id="KW-1185">Reference proteome</keyword>
<dbReference type="AlphaFoldDB" id="A0A8T4GX61"/>
<dbReference type="Pfam" id="PF24422">
    <property type="entry name" value="DUF7552"/>
    <property type="match status" value="1"/>
</dbReference>
<dbReference type="OrthoDB" id="342580at2157"/>
<name>A0A8T4GX61_9EURY</name>
<sequence length="100" mass="11066">MTERRLCRLRERIEALASDRGEYYLICGRYGDRPVPADTCRFESRTAARRAARVTEEYRAALRNYDPALPQYDIVVSQTPGTGGVDSSPGADGSKPGVGR</sequence>
<dbReference type="InterPro" id="IPR055974">
    <property type="entry name" value="DUF7552"/>
</dbReference>
<proteinExistence type="predicted"/>
<comment type="caution">
    <text evidence="3">The sequence shown here is derived from an EMBL/GenBank/DDBJ whole genome shotgun (WGS) entry which is preliminary data.</text>
</comment>
<dbReference type="RefSeq" id="WP_209491830.1">
    <property type="nucleotide sequence ID" value="NZ_JAGGLC010000004.1"/>
</dbReference>
<dbReference type="EMBL" id="JAGGLC010000004">
    <property type="protein sequence ID" value="MBP1987526.1"/>
    <property type="molecule type" value="Genomic_DNA"/>
</dbReference>
<evidence type="ECO:0000313" key="4">
    <source>
        <dbReference type="Proteomes" id="UP000823736"/>
    </source>
</evidence>
<reference evidence="3" key="1">
    <citation type="submission" date="2021-03" db="EMBL/GenBank/DDBJ databases">
        <title>Genomic Encyclopedia of Type Strains, Phase IV (KMG-IV): sequencing the most valuable type-strain genomes for metagenomic binning, comparative biology and taxonomic classification.</title>
        <authorList>
            <person name="Goeker M."/>
        </authorList>
    </citation>
    <scope>NUCLEOTIDE SEQUENCE</scope>
    <source>
        <strain evidence="3">DSM 26232</strain>
    </source>
</reference>
<feature type="domain" description="DUF7552" evidence="2">
    <location>
        <begin position="6"/>
        <end position="79"/>
    </location>
</feature>
<evidence type="ECO:0000313" key="3">
    <source>
        <dbReference type="EMBL" id="MBP1987526.1"/>
    </source>
</evidence>
<evidence type="ECO:0000259" key="2">
    <source>
        <dbReference type="Pfam" id="PF24422"/>
    </source>
</evidence>
<feature type="region of interest" description="Disordered" evidence="1">
    <location>
        <begin position="76"/>
        <end position="100"/>
    </location>
</feature>
<accession>A0A8T4GX61</accession>
<gene>
    <name evidence="3" type="ORF">J2753_002027</name>
</gene>